<keyword evidence="3" id="KW-1185">Reference proteome</keyword>
<name>A0AAU9U6L5_EUPED</name>
<evidence type="ECO:0008006" key="4">
    <source>
        <dbReference type="Google" id="ProtNLM"/>
    </source>
</evidence>
<sequence length="559" mass="61507">MHIQEGTNTTLTTCTKMTEEVDRRLGVNGNSSSKGVNDDPPVHSSAPAATGGRLKFFKDGKFILELVRGSAREGERAGWVSVPRKTFWPPAAAPPTPPHAAPPCASLSLSDDNSSLHSSPCTSHRDHCWKQAAPRRNLSKELTMNYCRPSTLHNAHIQAAGRIKRRRPFDTSHLDLPDGVNRKTVANGLCDKKRNGDVGSPERRNCRGEDVVDAPTDSKMKTDEDRWTDFDREKYYHMKLKKPYQYHKLRVYKKTKSAIRRKELTRIVDRLREKIATLPVLVNAKLASCRQEHMMVSPRKRILREMERVSLEDQATKRRAKTVPALSTASYPPSPGPSHTPHRAPADAPARPNGAALRKEPVSRNVSSYSIHSLLSMPDESPTRRSPEAKRSPHSYPPSLKTESPSSVNSPDLSPSPDGYRYRYSALTLGSPGRGAARDSPTPPQPAAAPAFRAYAPPTSPYAPRAWPAHVPAPAPAAAPAYRAHDEWAGAGAQYVFGYGYVPHVYRAPAPAPAPLWMHYALAPGAPPGPWAPLAHPLLTDHIPKDEPTSDLPLNLSKH</sequence>
<feature type="region of interest" description="Disordered" evidence="1">
    <location>
        <begin position="310"/>
        <end position="450"/>
    </location>
</feature>
<protein>
    <recommendedName>
        <fullName evidence="4">Protein hairless</fullName>
    </recommendedName>
</protein>
<dbReference type="EMBL" id="CAKOGL010000014">
    <property type="protein sequence ID" value="CAH2094736.1"/>
    <property type="molecule type" value="Genomic_DNA"/>
</dbReference>
<comment type="caution">
    <text evidence="2">The sequence shown here is derived from an EMBL/GenBank/DDBJ whole genome shotgun (WGS) entry which is preliminary data.</text>
</comment>
<feature type="compositionally biased region" description="Polar residues" evidence="1">
    <location>
        <begin position="401"/>
        <end position="413"/>
    </location>
</feature>
<feature type="compositionally biased region" description="Polar residues" evidence="1">
    <location>
        <begin position="364"/>
        <end position="373"/>
    </location>
</feature>
<organism evidence="2 3">
    <name type="scientific">Euphydryas editha</name>
    <name type="common">Edith's checkerspot</name>
    <dbReference type="NCBI Taxonomy" id="104508"/>
    <lineage>
        <taxon>Eukaryota</taxon>
        <taxon>Metazoa</taxon>
        <taxon>Ecdysozoa</taxon>
        <taxon>Arthropoda</taxon>
        <taxon>Hexapoda</taxon>
        <taxon>Insecta</taxon>
        <taxon>Pterygota</taxon>
        <taxon>Neoptera</taxon>
        <taxon>Endopterygota</taxon>
        <taxon>Lepidoptera</taxon>
        <taxon>Glossata</taxon>
        <taxon>Ditrysia</taxon>
        <taxon>Papilionoidea</taxon>
        <taxon>Nymphalidae</taxon>
        <taxon>Nymphalinae</taxon>
        <taxon>Euphydryas</taxon>
    </lineage>
</organism>
<dbReference type="Proteomes" id="UP001153954">
    <property type="component" value="Unassembled WGS sequence"/>
</dbReference>
<evidence type="ECO:0000313" key="3">
    <source>
        <dbReference type="Proteomes" id="UP001153954"/>
    </source>
</evidence>
<accession>A0AAU9U6L5</accession>
<feature type="compositionally biased region" description="Low complexity" evidence="1">
    <location>
        <begin position="346"/>
        <end position="356"/>
    </location>
</feature>
<gene>
    <name evidence="2" type="ORF">EEDITHA_LOCUS10274</name>
</gene>
<evidence type="ECO:0000256" key="1">
    <source>
        <dbReference type="SAM" id="MobiDB-lite"/>
    </source>
</evidence>
<evidence type="ECO:0000313" key="2">
    <source>
        <dbReference type="EMBL" id="CAH2094736.1"/>
    </source>
</evidence>
<feature type="compositionally biased region" description="Basic and acidic residues" evidence="1">
    <location>
        <begin position="381"/>
        <end position="391"/>
    </location>
</feature>
<feature type="region of interest" description="Disordered" evidence="1">
    <location>
        <begin position="1"/>
        <end position="50"/>
    </location>
</feature>
<reference evidence="2" key="1">
    <citation type="submission" date="2022-03" db="EMBL/GenBank/DDBJ databases">
        <authorList>
            <person name="Tunstrom K."/>
        </authorList>
    </citation>
    <scope>NUCLEOTIDE SEQUENCE</scope>
</reference>
<feature type="compositionally biased region" description="Low complexity" evidence="1">
    <location>
        <begin position="7"/>
        <end position="16"/>
    </location>
</feature>
<dbReference type="AlphaFoldDB" id="A0AAU9U6L5"/>
<proteinExistence type="predicted"/>
<feature type="region of interest" description="Disordered" evidence="1">
    <location>
        <begin position="191"/>
        <end position="221"/>
    </location>
</feature>